<gene>
    <name evidence="1" type="ORF">ACFQ1E_02450</name>
</gene>
<dbReference type="RefSeq" id="WP_264942554.1">
    <property type="nucleotide sequence ID" value="NZ_JAPDRA010000001.1"/>
</dbReference>
<sequence>MKINVEVDCTPEEARRAIGLPDLTPIHDRYMTMMMEAIEKQGNPEAALDAMMRSWGPMGEAGLSFWRGMFESATGTGGKGSKSSS</sequence>
<dbReference type="Proteomes" id="UP001596977">
    <property type="component" value="Unassembled WGS sequence"/>
</dbReference>
<proteinExistence type="predicted"/>
<dbReference type="Pfam" id="PF20099">
    <property type="entry name" value="DUF6489"/>
    <property type="match status" value="1"/>
</dbReference>
<accession>A0ABW3H254</accession>
<name>A0ABW3H254_9SPHN</name>
<organism evidence="1 2">
    <name type="scientific">Sphingomonas canadensis</name>
    <dbReference type="NCBI Taxonomy" id="1219257"/>
    <lineage>
        <taxon>Bacteria</taxon>
        <taxon>Pseudomonadati</taxon>
        <taxon>Pseudomonadota</taxon>
        <taxon>Alphaproteobacteria</taxon>
        <taxon>Sphingomonadales</taxon>
        <taxon>Sphingomonadaceae</taxon>
        <taxon>Sphingomonas</taxon>
    </lineage>
</organism>
<dbReference type="EMBL" id="JBHTJG010000001">
    <property type="protein sequence ID" value="MFD0945192.1"/>
    <property type="molecule type" value="Genomic_DNA"/>
</dbReference>
<evidence type="ECO:0000313" key="1">
    <source>
        <dbReference type="EMBL" id="MFD0945192.1"/>
    </source>
</evidence>
<reference evidence="2" key="1">
    <citation type="journal article" date="2019" name="Int. J. Syst. Evol. Microbiol.">
        <title>The Global Catalogue of Microorganisms (GCM) 10K type strain sequencing project: providing services to taxonomists for standard genome sequencing and annotation.</title>
        <authorList>
            <consortium name="The Broad Institute Genomics Platform"/>
            <consortium name="The Broad Institute Genome Sequencing Center for Infectious Disease"/>
            <person name="Wu L."/>
            <person name="Ma J."/>
        </authorList>
    </citation>
    <scope>NUCLEOTIDE SEQUENCE [LARGE SCALE GENOMIC DNA]</scope>
    <source>
        <strain evidence="2">CCUG 62982</strain>
    </source>
</reference>
<comment type="caution">
    <text evidence="1">The sequence shown here is derived from an EMBL/GenBank/DDBJ whole genome shotgun (WGS) entry which is preliminary data.</text>
</comment>
<evidence type="ECO:0000313" key="2">
    <source>
        <dbReference type="Proteomes" id="UP001596977"/>
    </source>
</evidence>
<dbReference type="InterPro" id="IPR045502">
    <property type="entry name" value="DUF6489"/>
</dbReference>
<keyword evidence="2" id="KW-1185">Reference proteome</keyword>
<protein>
    <submittedName>
        <fullName evidence="1">DUF6489 family protein</fullName>
    </submittedName>
</protein>